<proteinExistence type="predicted"/>
<evidence type="ECO:0000313" key="4">
    <source>
        <dbReference type="EMBL" id="CUH74186.1"/>
    </source>
</evidence>
<dbReference type="Proteomes" id="UP000051086">
    <property type="component" value="Unassembled WGS sequence"/>
</dbReference>
<evidence type="ECO:0000256" key="2">
    <source>
        <dbReference type="SAM" id="SignalP"/>
    </source>
</evidence>
<protein>
    <recommendedName>
        <fullName evidence="7">Lipoprotein</fullName>
    </recommendedName>
</protein>
<evidence type="ECO:0008006" key="7">
    <source>
        <dbReference type="Google" id="ProtNLM"/>
    </source>
</evidence>
<dbReference type="Proteomes" id="UP000051887">
    <property type="component" value="Unassembled WGS sequence"/>
</dbReference>
<evidence type="ECO:0000256" key="1">
    <source>
        <dbReference type="SAM" id="MobiDB-lite"/>
    </source>
</evidence>
<gene>
    <name evidence="3" type="ORF">TL5118_03223</name>
    <name evidence="4" type="ORF">TL5120_04005</name>
</gene>
<evidence type="ECO:0000313" key="6">
    <source>
        <dbReference type="Proteomes" id="UP000051887"/>
    </source>
</evidence>
<dbReference type="RefSeq" id="WP_058245308.1">
    <property type="nucleotide sequence ID" value="NZ_CYSB01000039.1"/>
</dbReference>
<evidence type="ECO:0000313" key="5">
    <source>
        <dbReference type="Proteomes" id="UP000051086"/>
    </source>
</evidence>
<feature type="compositionally biased region" description="Low complexity" evidence="1">
    <location>
        <begin position="72"/>
        <end position="81"/>
    </location>
</feature>
<dbReference type="EMBL" id="CYSC01000044">
    <property type="protein sequence ID" value="CUH74186.1"/>
    <property type="molecule type" value="Genomic_DNA"/>
</dbReference>
<accession>A0A0P1GCS3</accession>
<feature type="chain" id="PRO_5009792652" description="Lipoprotein" evidence="2">
    <location>
        <begin position="24"/>
        <end position="114"/>
    </location>
</feature>
<sequence>MKAVLIAAPALFLVAGCMTTEGADSRPQGHSNGVTIVGATPPNAQATGAQPRVISEQELLTSAGSGTGTTGSTGTSSSSTGISRDNIVGTVSIPTTNPAGTVTAGDRVFNPANL</sequence>
<dbReference type="AlphaFoldDB" id="A0A0P1GCS3"/>
<feature type="region of interest" description="Disordered" evidence="1">
    <location>
        <begin position="21"/>
        <end position="114"/>
    </location>
</feature>
<organism evidence="4 6">
    <name type="scientific">Thalassovita autumnalis</name>
    <dbReference type="NCBI Taxonomy" id="2072972"/>
    <lineage>
        <taxon>Bacteria</taxon>
        <taxon>Pseudomonadati</taxon>
        <taxon>Pseudomonadota</taxon>
        <taxon>Alphaproteobacteria</taxon>
        <taxon>Rhodobacterales</taxon>
        <taxon>Roseobacteraceae</taxon>
        <taxon>Thalassovita</taxon>
    </lineage>
</organism>
<feature type="signal peptide" evidence="2">
    <location>
        <begin position="1"/>
        <end position="23"/>
    </location>
</feature>
<keyword evidence="2" id="KW-0732">Signal</keyword>
<dbReference type="EMBL" id="CYSB01000039">
    <property type="protein sequence ID" value="CUH69264.1"/>
    <property type="molecule type" value="Genomic_DNA"/>
</dbReference>
<dbReference type="PROSITE" id="PS51257">
    <property type="entry name" value="PROKAR_LIPOPROTEIN"/>
    <property type="match status" value="1"/>
</dbReference>
<name>A0A0P1GCS3_9RHOB</name>
<evidence type="ECO:0000313" key="3">
    <source>
        <dbReference type="EMBL" id="CUH69264.1"/>
    </source>
</evidence>
<keyword evidence="5" id="KW-1185">Reference proteome</keyword>
<reference evidence="3 5" key="2">
    <citation type="submission" date="2015-09" db="EMBL/GenBank/DDBJ databases">
        <authorList>
            <person name="Rodrigo-Torres L."/>
            <person name="Arahal D.R."/>
        </authorList>
    </citation>
    <scope>NUCLEOTIDE SEQUENCE [LARGE SCALE GENOMIC DNA]</scope>
    <source>
        <strain evidence="3 5">CECT 5118</strain>
    </source>
</reference>
<reference evidence="4 6" key="1">
    <citation type="submission" date="2015-09" db="EMBL/GenBank/DDBJ databases">
        <authorList>
            <consortium name="Swine Surveillance"/>
        </authorList>
    </citation>
    <scope>NUCLEOTIDE SEQUENCE [LARGE SCALE GENOMIC DNA]</scope>
    <source>
        <strain evidence="4 6">5120</strain>
    </source>
</reference>